<dbReference type="Proteomes" id="UP000191905">
    <property type="component" value="Unassembled WGS sequence"/>
</dbReference>
<name>A0A1V8RTV8_9HYPH</name>
<evidence type="ECO:0000313" key="2">
    <source>
        <dbReference type="Proteomes" id="UP000191905"/>
    </source>
</evidence>
<organism evidence="1 2">
    <name type="scientific">Manganibacter manganicus</name>
    <dbReference type="NCBI Taxonomy" id="1873176"/>
    <lineage>
        <taxon>Bacteria</taxon>
        <taxon>Pseudomonadati</taxon>
        <taxon>Pseudomonadota</taxon>
        <taxon>Alphaproteobacteria</taxon>
        <taxon>Hyphomicrobiales</taxon>
        <taxon>Phyllobacteriaceae</taxon>
        <taxon>Manganibacter</taxon>
    </lineage>
</organism>
<evidence type="ECO:0000313" key="1">
    <source>
        <dbReference type="EMBL" id="OQM76459.1"/>
    </source>
</evidence>
<keyword evidence="2" id="KW-1185">Reference proteome</keyword>
<proteinExistence type="predicted"/>
<dbReference type="STRING" id="1873176.BFN67_13815"/>
<gene>
    <name evidence="1" type="ORF">BFN67_13815</name>
</gene>
<sequence>MTDIAAPPATLMGLWQSHKRECRGVGGIVADARAGKLPGVEPFPSGYGFAVTDHKAALSAMRKVVP</sequence>
<accession>A0A1V8RTV8</accession>
<reference evidence="1 2" key="1">
    <citation type="journal article" date="2016" name="Int. J. Syst. Evol. Microbiol.">
        <title>Pseudaminobacter manganicus sp. nov., isolated from sludge of a manganese mine.</title>
        <authorList>
            <person name="Li J."/>
            <person name="Huang J."/>
            <person name="Liao S."/>
            <person name="Wang G."/>
        </authorList>
    </citation>
    <scope>NUCLEOTIDE SEQUENCE [LARGE SCALE GENOMIC DNA]</scope>
    <source>
        <strain evidence="1 2">JH-7</strain>
    </source>
</reference>
<dbReference type="EMBL" id="MDET01000007">
    <property type="protein sequence ID" value="OQM76459.1"/>
    <property type="molecule type" value="Genomic_DNA"/>
</dbReference>
<protein>
    <submittedName>
        <fullName evidence="1">Uncharacterized protein</fullName>
    </submittedName>
</protein>
<comment type="caution">
    <text evidence="1">The sequence shown here is derived from an EMBL/GenBank/DDBJ whole genome shotgun (WGS) entry which is preliminary data.</text>
</comment>
<dbReference type="AlphaFoldDB" id="A0A1V8RTV8"/>